<evidence type="ECO:0000313" key="1">
    <source>
        <dbReference type="EMBL" id="JAE18628.1"/>
    </source>
</evidence>
<dbReference type="EMBL" id="GBRH01179268">
    <property type="protein sequence ID" value="JAE18628.1"/>
    <property type="molecule type" value="Transcribed_RNA"/>
</dbReference>
<reference evidence="1" key="2">
    <citation type="journal article" date="2015" name="Data Brief">
        <title>Shoot transcriptome of the giant reed, Arundo donax.</title>
        <authorList>
            <person name="Barrero R.A."/>
            <person name="Guerrero F.D."/>
            <person name="Moolhuijzen P."/>
            <person name="Goolsby J.A."/>
            <person name="Tidwell J."/>
            <person name="Bellgard S.E."/>
            <person name="Bellgard M.I."/>
        </authorList>
    </citation>
    <scope>NUCLEOTIDE SEQUENCE</scope>
    <source>
        <tissue evidence="1">Shoot tissue taken approximately 20 cm above the soil surface</tissue>
    </source>
</reference>
<proteinExistence type="predicted"/>
<protein>
    <submittedName>
        <fullName evidence="1">Uncharacterized protein</fullName>
    </submittedName>
</protein>
<accession>A0A0A9GDB8</accession>
<reference evidence="1" key="1">
    <citation type="submission" date="2014-09" db="EMBL/GenBank/DDBJ databases">
        <authorList>
            <person name="Magalhaes I.L.F."/>
            <person name="Oliveira U."/>
            <person name="Santos F.R."/>
            <person name="Vidigal T.H.D.A."/>
            <person name="Brescovit A.D."/>
            <person name="Santos A.J."/>
        </authorList>
    </citation>
    <scope>NUCLEOTIDE SEQUENCE</scope>
    <source>
        <tissue evidence="1">Shoot tissue taken approximately 20 cm above the soil surface</tissue>
    </source>
</reference>
<organism evidence="1">
    <name type="scientific">Arundo donax</name>
    <name type="common">Giant reed</name>
    <name type="synonym">Donax arundinaceus</name>
    <dbReference type="NCBI Taxonomy" id="35708"/>
    <lineage>
        <taxon>Eukaryota</taxon>
        <taxon>Viridiplantae</taxon>
        <taxon>Streptophyta</taxon>
        <taxon>Embryophyta</taxon>
        <taxon>Tracheophyta</taxon>
        <taxon>Spermatophyta</taxon>
        <taxon>Magnoliopsida</taxon>
        <taxon>Liliopsida</taxon>
        <taxon>Poales</taxon>
        <taxon>Poaceae</taxon>
        <taxon>PACMAD clade</taxon>
        <taxon>Arundinoideae</taxon>
        <taxon>Arundineae</taxon>
        <taxon>Arundo</taxon>
    </lineage>
</organism>
<dbReference type="AlphaFoldDB" id="A0A0A9GDB8"/>
<sequence>MVELIFKEASTPHSGILTAETRKCEACLGT</sequence>
<name>A0A0A9GDB8_ARUDO</name>